<dbReference type="EMBL" id="CAEZSK010000039">
    <property type="protein sequence ID" value="CAB4537164.1"/>
    <property type="molecule type" value="Genomic_DNA"/>
</dbReference>
<dbReference type="SUPFAM" id="SSF53167">
    <property type="entry name" value="Purine and uridine phosphorylases"/>
    <property type="match status" value="1"/>
</dbReference>
<dbReference type="InterPro" id="IPR000845">
    <property type="entry name" value="Nucleoside_phosphorylase_d"/>
</dbReference>
<evidence type="ECO:0000256" key="1">
    <source>
        <dbReference type="ARBA" id="ARBA00022676"/>
    </source>
</evidence>
<gene>
    <name evidence="4" type="ORF">UFOPK1419_00429</name>
</gene>
<dbReference type="NCBIfam" id="NF006599">
    <property type="entry name" value="PRK09136.1"/>
    <property type="match status" value="1"/>
</dbReference>
<sequence>MKIAIIAGTGFYNLPALAGQSPTTVDTAYGQAVITTGSWHGAEVAFLTRHGVNHTVPPSQVNYRANIQALKNWGAELIIGVNVVGGVDKKLKPGALQLVDDFIDFTHGRADTFFDGVQEGGVQHIDMTYIYDKEIQKALSKSAEKADIKLHKHGIYAVFNGPRFESPAEIRMCAAMGVTVVGMTGVPEATLAREAGLRYAAIAAVANPAAGLSKEEISHEGVGEVIKGCAGNVITIIDGAIKILAS</sequence>
<accession>A0A6J6BEN9</accession>
<feature type="domain" description="Nucleoside phosphorylase" evidence="3">
    <location>
        <begin position="2"/>
        <end position="241"/>
    </location>
</feature>
<keyword evidence="1" id="KW-0328">Glycosyltransferase</keyword>
<dbReference type="HAMAP" id="MF_01963">
    <property type="entry name" value="MTAP"/>
    <property type="match status" value="1"/>
</dbReference>
<dbReference type="CDD" id="cd09010">
    <property type="entry name" value="MTAP_SsMTAPII_like_MTIP"/>
    <property type="match status" value="1"/>
</dbReference>
<evidence type="ECO:0000256" key="2">
    <source>
        <dbReference type="ARBA" id="ARBA00022679"/>
    </source>
</evidence>
<organism evidence="4">
    <name type="scientific">freshwater metagenome</name>
    <dbReference type="NCBI Taxonomy" id="449393"/>
    <lineage>
        <taxon>unclassified sequences</taxon>
        <taxon>metagenomes</taxon>
        <taxon>ecological metagenomes</taxon>
    </lineage>
</organism>
<evidence type="ECO:0000313" key="4">
    <source>
        <dbReference type="EMBL" id="CAB4537164.1"/>
    </source>
</evidence>
<name>A0A6J6BEN9_9ZZZZ</name>
<dbReference type="GO" id="GO:0009116">
    <property type="term" value="P:nucleoside metabolic process"/>
    <property type="evidence" value="ECO:0007669"/>
    <property type="project" value="InterPro"/>
</dbReference>
<dbReference type="InterPro" id="IPR010044">
    <property type="entry name" value="MTAP"/>
</dbReference>
<evidence type="ECO:0000259" key="3">
    <source>
        <dbReference type="Pfam" id="PF01048"/>
    </source>
</evidence>
<protein>
    <submittedName>
        <fullName evidence="4">Unannotated protein</fullName>
    </submittedName>
</protein>
<dbReference type="PANTHER" id="PTHR42679:SF2">
    <property type="entry name" value="S-METHYL-5'-THIOADENOSINE PHOSPHORYLASE"/>
    <property type="match status" value="1"/>
</dbReference>
<dbReference type="Pfam" id="PF01048">
    <property type="entry name" value="PNP_UDP_1"/>
    <property type="match status" value="1"/>
</dbReference>
<reference evidence="4" key="1">
    <citation type="submission" date="2020-05" db="EMBL/GenBank/DDBJ databases">
        <authorList>
            <person name="Chiriac C."/>
            <person name="Salcher M."/>
            <person name="Ghai R."/>
            <person name="Kavagutti S V."/>
        </authorList>
    </citation>
    <scope>NUCLEOTIDE SEQUENCE</scope>
</reference>
<dbReference type="Gene3D" id="3.40.50.1580">
    <property type="entry name" value="Nucleoside phosphorylase domain"/>
    <property type="match status" value="1"/>
</dbReference>
<dbReference type="GO" id="GO:0005829">
    <property type="term" value="C:cytosol"/>
    <property type="evidence" value="ECO:0007669"/>
    <property type="project" value="TreeGrafter"/>
</dbReference>
<dbReference type="GO" id="GO:0019509">
    <property type="term" value="P:L-methionine salvage from methylthioadenosine"/>
    <property type="evidence" value="ECO:0007669"/>
    <property type="project" value="TreeGrafter"/>
</dbReference>
<keyword evidence="2" id="KW-0808">Transferase</keyword>
<dbReference type="GO" id="GO:0017061">
    <property type="term" value="F:S-methyl-5-thioadenosine phosphorylase activity"/>
    <property type="evidence" value="ECO:0007669"/>
    <property type="project" value="InterPro"/>
</dbReference>
<dbReference type="InterPro" id="IPR035994">
    <property type="entry name" value="Nucleoside_phosphorylase_sf"/>
</dbReference>
<dbReference type="PANTHER" id="PTHR42679">
    <property type="entry name" value="S-METHYL-5'-THIOADENOSINE PHOSPHORYLASE"/>
    <property type="match status" value="1"/>
</dbReference>
<dbReference type="AlphaFoldDB" id="A0A6J6BEN9"/>
<proteinExistence type="inferred from homology"/>